<dbReference type="HOGENOM" id="CLU_2464573_0_0_5"/>
<dbReference type="EMBL" id="AATP01000002">
    <property type="protein sequence ID" value="EAU42174.1"/>
    <property type="molecule type" value="Genomic_DNA"/>
</dbReference>
<comment type="caution">
    <text evidence="1">The sequence shown here is derived from an EMBL/GenBank/DDBJ whole genome shotgun (WGS) entry which is preliminary data.</text>
</comment>
<name>Q0G2K7_9HYPH</name>
<dbReference type="AlphaFoldDB" id="Q0G2K7"/>
<gene>
    <name evidence="1" type="ORF">FP2506_17114</name>
</gene>
<evidence type="ECO:0000313" key="1">
    <source>
        <dbReference type="EMBL" id="EAU42174.1"/>
    </source>
</evidence>
<reference evidence="1 2" key="1">
    <citation type="journal article" date="2010" name="J. Bacteriol.">
        <title>Genome sequence of Fulvimarina pelagi HTCC2506T, a Mn(II)-oxidizing alphaproteobacterium possessing an aerobic anoxygenic photosynthetic gene cluster and Xanthorhodopsin.</title>
        <authorList>
            <person name="Kang I."/>
            <person name="Oh H.M."/>
            <person name="Lim S.I."/>
            <person name="Ferriera S."/>
            <person name="Giovannoni S.J."/>
            <person name="Cho J.C."/>
        </authorList>
    </citation>
    <scope>NUCLEOTIDE SEQUENCE [LARGE SCALE GENOMIC DNA]</scope>
    <source>
        <strain evidence="1 2">HTCC2506</strain>
    </source>
</reference>
<protein>
    <submittedName>
        <fullName evidence="1">Uncharacterized protein</fullName>
    </submittedName>
</protein>
<organism evidence="1 2">
    <name type="scientific">Fulvimarina pelagi HTCC2506</name>
    <dbReference type="NCBI Taxonomy" id="314231"/>
    <lineage>
        <taxon>Bacteria</taxon>
        <taxon>Pseudomonadati</taxon>
        <taxon>Pseudomonadota</taxon>
        <taxon>Alphaproteobacteria</taxon>
        <taxon>Hyphomicrobiales</taxon>
        <taxon>Aurantimonadaceae</taxon>
        <taxon>Fulvimarina</taxon>
    </lineage>
</organism>
<evidence type="ECO:0000313" key="2">
    <source>
        <dbReference type="Proteomes" id="UP000004310"/>
    </source>
</evidence>
<keyword evidence="2" id="KW-1185">Reference proteome</keyword>
<dbReference type="Proteomes" id="UP000004310">
    <property type="component" value="Unassembled WGS sequence"/>
</dbReference>
<proteinExistence type="predicted"/>
<accession>Q0G2K7</accession>
<sequence length="88" mass="10076">MEHPFQPAAKPSSILLSDDRSATQNIQHLDNAFLIGAAIRLSRHRLSRCHARRMRKQLIRLAERGDATAPVVISWLDRRDPWIAKRGI</sequence>